<dbReference type="InterPro" id="IPR008979">
    <property type="entry name" value="Galactose-bd-like_sf"/>
</dbReference>
<dbReference type="CDD" id="cd00161">
    <property type="entry name" value="beta-trefoil_Ricin-like"/>
    <property type="match status" value="1"/>
</dbReference>
<dbReference type="InterPro" id="IPR035992">
    <property type="entry name" value="Ricin_B-like_lectins"/>
</dbReference>
<dbReference type="Gene3D" id="2.80.10.50">
    <property type="match status" value="3"/>
</dbReference>
<dbReference type="InterPro" id="IPR000772">
    <property type="entry name" value="Ricin_B_lectin"/>
</dbReference>
<dbReference type="STRING" id="272569.rrnAC0205"/>
<reference evidence="2 3" key="1">
    <citation type="journal article" date="2004" name="Genome Res.">
        <title>Genome sequence of Haloarcula marismortui: a halophilic archaeon from the Dead Sea.</title>
        <authorList>
            <person name="Baliga N.S."/>
            <person name="Bonneau R."/>
            <person name="Facciotti M.T."/>
            <person name="Pan M."/>
            <person name="Glusman G."/>
            <person name="Deutsch E.W."/>
            <person name="Shannon P."/>
            <person name="Chiu Y."/>
            <person name="Weng R.S."/>
            <person name="Gan R.R."/>
            <person name="Hung P."/>
            <person name="Date S.V."/>
            <person name="Marcotte E."/>
            <person name="Hood L."/>
            <person name="Ng W.V."/>
        </authorList>
    </citation>
    <scope>NUCLEOTIDE SEQUENCE [LARGE SCALE GENOMIC DNA]</scope>
    <source>
        <strain evidence="3">ATCC 43049 / DSM 3752 / JCM 8966 / VKM B-1809</strain>
    </source>
</reference>
<evidence type="ECO:0000259" key="1">
    <source>
        <dbReference type="PROSITE" id="PS51175"/>
    </source>
</evidence>
<dbReference type="AlphaFoldDB" id="Q5V5D6"/>
<dbReference type="InterPro" id="IPR013785">
    <property type="entry name" value="Aldolase_TIM"/>
</dbReference>
<dbReference type="KEGG" id="hma:rrnAC0205"/>
<evidence type="ECO:0000313" key="3">
    <source>
        <dbReference type="Proteomes" id="UP000001169"/>
    </source>
</evidence>
<dbReference type="Gene3D" id="2.70.98.10">
    <property type="match status" value="1"/>
</dbReference>
<dbReference type="SUPFAM" id="SSF49785">
    <property type="entry name" value="Galactose-binding domain-like"/>
    <property type="match status" value="1"/>
</dbReference>
<dbReference type="PANTHER" id="PTHR35803">
    <property type="entry name" value="GLUCAN 1,4-ALPHA-GLUCOSIDASE SUSB-RELATED"/>
    <property type="match status" value="1"/>
</dbReference>
<dbReference type="EMBL" id="AY596297">
    <property type="protein sequence ID" value="AAV45265.1"/>
    <property type="molecule type" value="Genomic_DNA"/>
</dbReference>
<proteinExistence type="predicted"/>
<dbReference type="SUPFAM" id="SSF50370">
    <property type="entry name" value="Ricin B-like lectins"/>
    <property type="match status" value="1"/>
</dbReference>
<dbReference type="eggNOG" id="arCOG09138">
    <property type="taxonomic scope" value="Archaea"/>
</dbReference>
<gene>
    <name evidence="2" type="primary">aglA2</name>
    <name evidence="2" type="ordered locus">rrnAC0205</name>
</gene>
<dbReference type="eggNOG" id="arCOG09022">
    <property type="taxonomic scope" value="Archaea"/>
</dbReference>
<dbReference type="InterPro" id="IPR019563">
    <property type="entry name" value="GH97_catalytic"/>
</dbReference>
<dbReference type="PROSITE" id="PS51175">
    <property type="entry name" value="CBM6"/>
    <property type="match status" value="1"/>
</dbReference>
<name>Q5V5D6_HALMA</name>
<dbReference type="SMART" id="SM00458">
    <property type="entry name" value="RICIN"/>
    <property type="match status" value="1"/>
</dbReference>
<dbReference type="CAZy" id="CBM13">
    <property type="family name" value="Carbohydrate-Binding Module Family 13"/>
</dbReference>
<dbReference type="PaxDb" id="272569-rrnAC0205"/>
<dbReference type="HOGENOM" id="CLU_277277_0_0_2"/>
<feature type="domain" description="CBM6" evidence="1">
    <location>
        <begin position="716"/>
        <end position="852"/>
    </location>
</feature>
<dbReference type="CAZy" id="CBM35">
    <property type="family name" value="Carbohydrate-Binding Module Family 35"/>
</dbReference>
<dbReference type="InterPro" id="IPR014718">
    <property type="entry name" value="GH-type_carb-bd"/>
</dbReference>
<dbReference type="CAZy" id="GH97">
    <property type="family name" value="Glycoside Hydrolase Family 97"/>
</dbReference>
<protein>
    <submittedName>
        <fullName evidence="2">Alpha-glucosidase</fullName>
    </submittedName>
</protein>
<dbReference type="Pfam" id="PF14200">
    <property type="entry name" value="RicinB_lectin_2"/>
    <property type="match status" value="2"/>
</dbReference>
<evidence type="ECO:0000313" key="2">
    <source>
        <dbReference type="EMBL" id="AAV45265.1"/>
    </source>
</evidence>
<keyword evidence="3" id="KW-1185">Reference proteome</keyword>
<dbReference type="EnsemblBacteria" id="AAV45265">
    <property type="protein sequence ID" value="AAV45265"/>
    <property type="gene ID" value="rrnAC0205"/>
</dbReference>
<dbReference type="Pfam" id="PF14509">
    <property type="entry name" value="GH97_C"/>
    <property type="match status" value="1"/>
</dbReference>
<dbReference type="InterPro" id="IPR052720">
    <property type="entry name" value="Glycosyl_hydrolase_97"/>
</dbReference>
<dbReference type="Pfam" id="PF14508">
    <property type="entry name" value="GH97_N"/>
    <property type="match status" value="1"/>
</dbReference>
<dbReference type="GO" id="GO:0030246">
    <property type="term" value="F:carbohydrate binding"/>
    <property type="evidence" value="ECO:0007669"/>
    <property type="project" value="InterPro"/>
</dbReference>
<organism evidence="2 3">
    <name type="scientific">Haloarcula marismortui (strain ATCC 43049 / DSM 3752 / JCM 8966 / VKM B-1809)</name>
    <name type="common">Halobacterium marismortui</name>
    <dbReference type="NCBI Taxonomy" id="272569"/>
    <lineage>
        <taxon>Archaea</taxon>
        <taxon>Methanobacteriati</taxon>
        <taxon>Methanobacteriota</taxon>
        <taxon>Stenosarchaea group</taxon>
        <taxon>Halobacteria</taxon>
        <taxon>Halobacteriales</taxon>
        <taxon>Haloarculaceae</taxon>
        <taxon>Haloarcula</taxon>
    </lineage>
</organism>
<dbReference type="PROSITE" id="PS50231">
    <property type="entry name" value="RICIN_B_LECTIN"/>
    <property type="match status" value="1"/>
</dbReference>
<dbReference type="InterPro" id="IPR029483">
    <property type="entry name" value="GH97_C"/>
</dbReference>
<dbReference type="Gene3D" id="3.20.20.70">
    <property type="entry name" value="Aldolase class I"/>
    <property type="match status" value="2"/>
</dbReference>
<sequence length="1144" mass="123757">MTNHLSWTLLLIVVFDRSPRPAHLCLWAVLAAGNFRHAKLADGGCQLTQKKVYYDYCKFTTRMTDGDWHDRSVNRRDFLSGISGLVAAAAYSMEVPEGIAAQVTSGDNSDVQSVASPDGAIEVTVDVSTGVPQYDVAFGGTTYIDLSPIGFEFANQAAFGTAVSGSGPDITVTGSESGTKTETWEPEWGDFETVSEDYNFLRLGLEETASPGRSANIEVRVFNDGLGFRVAFDSDFGDFTISSETTEFNFSGDYTAWWIENEYVNPRFEQEYTESSLSAIPAGDKVIETDDGTSPNNNVKRAGAHTPVTMQAGDGTYLSVHESNLEDYATMALAAQSDSGSKEMAVDLAPLPDGNKVSASAPHVTPWRTVQLGTSPSDLVESQLVPLLADPLDGSVFPTNSDGTVDTSWLENGRKYTGIWWTMIAGSANWEYKSDSEIENNGNNPAEYIHGARTERMKRYMAFSSEHGIDSVLAEGWNKGWSSYGANKDGTDLEMGVTESYPDFDVPEVTSYGASLSNPVEMTMHDETSGNLVNYEDEIQNDGIFSGYENEGIRSIKNGYVNDPGLYGDSSDSTTVSHNQHCQRSVNHHRLVIQEAASNRQMLEIHEGIKPTGEIRTYPNVAAREVVKAQEYDGFGSLGSNVGRDHHVLLPFTRMLAGPTSYQPGIFDITFNDSEGDQIQTTRAKQLAMYPNYLGGIQMAADRMEAYVDESFEVGEFVQAPSGTLNGMITADRWRNAFGAHYVPVDPNREPDGATVRFTVKNVPSAGTYDLHLRYAADQEDNSTAVQDNGSPEATLVVNGTEQTLAPSFTSYWDTWDIHTVSVDLDAGTNRIGIKLGSNDVGGFNLNTVGVTDQGAGAPFPAAYSNFSDSVAAAENYDTEPEFDYIENVPVSWDETVAVDGQIGDYIVTAKRSGDEWYLGAMTDGTARDLTVSLDFLSSQSDGWTVTEYADAAEADVDNNPTAVVISDYNVSAGDSVSISMGAGGGTAMRILPSDGSDGNDIVSGEAYVLRNRNSGKALDVEFASTSDGANVHQYEYSGGDNQQWVVTDLGNGYYKLEAVHSGKALDVDAASTSDGANVQQYAYAGGENQQWAIEENADGSYRLLARHSGKALDVEAASTSDGANVQQYSYVGGDNQKWTFEQL</sequence>
<dbReference type="InterPro" id="IPR005084">
    <property type="entry name" value="CBM6"/>
</dbReference>
<dbReference type="PATRIC" id="fig|272569.17.peg.998"/>
<dbReference type="Proteomes" id="UP000001169">
    <property type="component" value="Chromosome I"/>
</dbReference>
<dbReference type="InterPro" id="IPR029486">
    <property type="entry name" value="GH97_N"/>
</dbReference>
<dbReference type="Gene3D" id="2.60.120.260">
    <property type="entry name" value="Galactose-binding domain-like"/>
    <property type="match status" value="1"/>
</dbReference>
<dbReference type="Pfam" id="PF10566">
    <property type="entry name" value="Glyco_hydro_97"/>
    <property type="match status" value="1"/>
</dbReference>
<dbReference type="PANTHER" id="PTHR35803:SF1">
    <property type="entry name" value="GLUCAN 1,4-ALPHA-GLUCOSIDASE SUSB"/>
    <property type="match status" value="1"/>
</dbReference>
<accession>Q5V5D6</accession>